<dbReference type="InterPro" id="IPR041371">
    <property type="entry name" value="GH92_N"/>
</dbReference>
<evidence type="ECO:0000313" key="3">
    <source>
        <dbReference type="Proteomes" id="UP001295740"/>
    </source>
</evidence>
<dbReference type="InterPro" id="IPR014718">
    <property type="entry name" value="GH-type_carb-bd"/>
</dbReference>
<dbReference type="EMBL" id="CAUWAG010000007">
    <property type="protein sequence ID" value="CAJ2505156.1"/>
    <property type="molecule type" value="Genomic_DNA"/>
</dbReference>
<dbReference type="PANTHER" id="PTHR12143:SF42">
    <property type="entry name" value="PUTATIVE SUBFAMILY (AFU_ORTHOLOGUE AFUA_6G13760)-RELATED"/>
    <property type="match status" value="1"/>
</dbReference>
<dbReference type="Gene3D" id="2.70.98.10">
    <property type="match status" value="1"/>
</dbReference>
<gene>
    <name evidence="2" type="ORF">KHLLAP_LOCUS5624</name>
</gene>
<accession>A0AAI8VIG7</accession>
<feature type="domain" description="Glycosyl hydrolase family 92 N-terminal" evidence="1">
    <location>
        <begin position="2"/>
        <end position="234"/>
    </location>
</feature>
<dbReference type="PANTHER" id="PTHR12143">
    <property type="entry name" value="PEPTIDE N-GLYCANASE PNGASE -RELATED"/>
    <property type="match status" value="1"/>
</dbReference>
<dbReference type="AlphaFoldDB" id="A0AAI8VIG7"/>
<dbReference type="GO" id="GO:0000224">
    <property type="term" value="F:peptide-N4-(N-acetyl-beta-glucosaminyl)asparagine amidase activity"/>
    <property type="evidence" value="ECO:0007669"/>
    <property type="project" value="TreeGrafter"/>
</dbReference>
<dbReference type="GO" id="GO:0030246">
    <property type="term" value="F:carbohydrate binding"/>
    <property type="evidence" value="ECO:0007669"/>
    <property type="project" value="InterPro"/>
</dbReference>
<dbReference type="GO" id="GO:0005829">
    <property type="term" value="C:cytosol"/>
    <property type="evidence" value="ECO:0007669"/>
    <property type="project" value="TreeGrafter"/>
</dbReference>
<protein>
    <submittedName>
        <fullName evidence="2">Uu.00g125500.m01.CDS01</fullName>
    </submittedName>
</protein>
<dbReference type="GO" id="GO:0005634">
    <property type="term" value="C:nucleus"/>
    <property type="evidence" value="ECO:0007669"/>
    <property type="project" value="TreeGrafter"/>
</dbReference>
<organism evidence="2 3">
    <name type="scientific">Anthostomella pinea</name>
    <dbReference type="NCBI Taxonomy" id="933095"/>
    <lineage>
        <taxon>Eukaryota</taxon>
        <taxon>Fungi</taxon>
        <taxon>Dikarya</taxon>
        <taxon>Ascomycota</taxon>
        <taxon>Pezizomycotina</taxon>
        <taxon>Sordariomycetes</taxon>
        <taxon>Xylariomycetidae</taxon>
        <taxon>Xylariales</taxon>
        <taxon>Xylariaceae</taxon>
        <taxon>Anthostomella</taxon>
    </lineage>
</organism>
<dbReference type="InterPro" id="IPR050883">
    <property type="entry name" value="PNGase"/>
</dbReference>
<evidence type="ECO:0000259" key="1">
    <source>
        <dbReference type="Pfam" id="PF17678"/>
    </source>
</evidence>
<reference evidence="2" key="1">
    <citation type="submission" date="2023-10" db="EMBL/GenBank/DDBJ databases">
        <authorList>
            <person name="Hackl T."/>
        </authorList>
    </citation>
    <scope>NUCLEOTIDE SEQUENCE</scope>
</reference>
<name>A0AAI8VIG7_9PEZI</name>
<dbReference type="Pfam" id="PF17678">
    <property type="entry name" value="Glyco_hydro_92N"/>
    <property type="match status" value="1"/>
</dbReference>
<sequence length="241" mass="25708">MAIPVADATTYGEDAAGFVSDNSQIQGFSSLHDSGTGGSPSLGNFPLFVHPGCPEDDYTKCNYTSEQRATPRINGTATARPGYFSIGLNNSVYAEMTSTMHASLFRFNFPSTAEVYSSGFMVPSSPLILIDLMDLGYSRSGGEVSVNPRSGRMKGSGTFRPSFGRGEYTAHFCADFRGAEIHNTGTFLNLNATDEQQALDSLGSGTSIPPGSAGTWIHFARPPKNQIMARVGLSFISEEQA</sequence>
<evidence type="ECO:0000313" key="2">
    <source>
        <dbReference type="EMBL" id="CAJ2505156.1"/>
    </source>
</evidence>
<proteinExistence type="predicted"/>
<dbReference type="Proteomes" id="UP001295740">
    <property type="component" value="Unassembled WGS sequence"/>
</dbReference>
<dbReference type="GO" id="GO:0006516">
    <property type="term" value="P:glycoprotein catabolic process"/>
    <property type="evidence" value="ECO:0007669"/>
    <property type="project" value="TreeGrafter"/>
</dbReference>
<keyword evidence="3" id="KW-1185">Reference proteome</keyword>
<comment type="caution">
    <text evidence="2">The sequence shown here is derived from an EMBL/GenBank/DDBJ whole genome shotgun (WGS) entry which is preliminary data.</text>
</comment>